<sequence>MDNDLDYADAWDDTEEDLAGQWIEDKLTRNNNNQRRQRGNWRVIEELREAKRLRQLLDDYDDYDDI</sequence>
<gene>
    <name evidence="1" type="ORF">CAL65_16915</name>
</gene>
<keyword evidence="2" id="KW-1185">Reference proteome</keyword>
<protein>
    <recommendedName>
        <fullName evidence="3">DUF3545 domain-containing protein</fullName>
    </recommendedName>
</protein>
<dbReference type="AlphaFoldDB" id="A0A3E0WPC4"/>
<dbReference type="NCBIfam" id="NF046101">
    <property type="entry name" value="PA3496_fam"/>
    <property type="match status" value="1"/>
</dbReference>
<dbReference type="Proteomes" id="UP000256763">
    <property type="component" value="Unassembled WGS sequence"/>
</dbReference>
<reference evidence="2" key="1">
    <citation type="submission" date="2017-05" db="EMBL/GenBank/DDBJ databases">
        <authorList>
            <person name="Sharma S."/>
            <person name="Sidhu C."/>
            <person name="Pinnaka A.K."/>
        </authorList>
    </citation>
    <scope>NUCLEOTIDE SEQUENCE [LARGE SCALE GENOMIC DNA]</scope>
    <source>
        <strain evidence="2">AK93</strain>
    </source>
</reference>
<comment type="caution">
    <text evidence="1">The sequence shown here is derived from an EMBL/GenBank/DDBJ whole genome shotgun (WGS) entry which is preliminary data.</text>
</comment>
<dbReference type="EMBL" id="NFZW01000019">
    <property type="protein sequence ID" value="RFA33805.1"/>
    <property type="molecule type" value="Genomic_DNA"/>
</dbReference>
<evidence type="ECO:0000313" key="1">
    <source>
        <dbReference type="EMBL" id="RFA33805.1"/>
    </source>
</evidence>
<organism evidence="1 2">
    <name type="scientific">Alkalilimnicola ehrlichii</name>
    <dbReference type="NCBI Taxonomy" id="351052"/>
    <lineage>
        <taxon>Bacteria</taxon>
        <taxon>Pseudomonadati</taxon>
        <taxon>Pseudomonadota</taxon>
        <taxon>Gammaproteobacteria</taxon>
        <taxon>Chromatiales</taxon>
        <taxon>Ectothiorhodospiraceae</taxon>
        <taxon>Alkalilimnicola</taxon>
    </lineage>
</organism>
<dbReference type="InterPro" id="IPR058059">
    <property type="entry name" value="PA3496-like"/>
</dbReference>
<name>A0A3E0WPC4_9GAMM</name>
<proteinExistence type="predicted"/>
<evidence type="ECO:0000313" key="2">
    <source>
        <dbReference type="Proteomes" id="UP000256763"/>
    </source>
</evidence>
<evidence type="ECO:0008006" key="3">
    <source>
        <dbReference type="Google" id="ProtNLM"/>
    </source>
</evidence>
<dbReference type="RefSeq" id="WP_116302026.1">
    <property type="nucleotide sequence ID" value="NZ_NFZV01000007.1"/>
</dbReference>
<accession>A0A3E0WPC4</accession>